<evidence type="ECO:0008006" key="3">
    <source>
        <dbReference type="Google" id="ProtNLM"/>
    </source>
</evidence>
<dbReference type="eggNOG" id="ENOG5034B6M">
    <property type="taxonomic scope" value="Bacteria"/>
</dbReference>
<sequence length="225" mass="23994">MADLFDTTLTVPATMATALLSDRTTGHRMTMQLWDQIESTVHRGARAHVGCLWRVTGIDPVAQTGTLLVRSSTAPTRKVPWAIQQDAAVTELPETGATVDLTVTIAAMYTPMYDVPVEWRENLKAGADGTARPPGEGLSYRSKQVPVPSDRLQEWSVTKLKRLGVDGDVVAHAAPVVRIKGALVATAHLSVTGATVNDGLEQCVRTGIGKGRSYGLGLVAVTPRS</sequence>
<accession>D1BYL2</accession>
<dbReference type="KEGG" id="xce:Xcel_2871"/>
<organism evidence="1 2">
    <name type="scientific">Xylanimonas cellulosilytica (strain DSM 15894 / JCM 12276 / CECT 5975 / KCTC 9989 / LMG 20990 / NBRC 107835 / XIL07)</name>
    <dbReference type="NCBI Taxonomy" id="446471"/>
    <lineage>
        <taxon>Bacteria</taxon>
        <taxon>Bacillati</taxon>
        <taxon>Actinomycetota</taxon>
        <taxon>Actinomycetes</taxon>
        <taxon>Micrococcales</taxon>
        <taxon>Promicromonosporaceae</taxon>
        <taxon>Xylanimonas</taxon>
    </lineage>
</organism>
<reference evidence="1 2" key="2">
    <citation type="journal article" date="2010" name="Stand. Genomic Sci.">
        <title>Complete genome sequence of Xylanimonas cellulosilytica type strain (XIL07).</title>
        <authorList>
            <person name="Foster B."/>
            <person name="Pukall R."/>
            <person name="Abt B."/>
            <person name="Nolan M."/>
            <person name="Glavina Del Rio T."/>
            <person name="Chen F."/>
            <person name="Lucas S."/>
            <person name="Tice H."/>
            <person name="Pitluck S."/>
            <person name="Cheng J.-F."/>
            <person name="Chertkov O."/>
            <person name="Brettin T."/>
            <person name="Han C."/>
            <person name="Detter J.C."/>
            <person name="Bruce D."/>
            <person name="Goodwin L."/>
            <person name="Ivanova N."/>
            <person name="Mavromatis K."/>
            <person name="Pati A."/>
            <person name="Mikhailova N."/>
            <person name="Chen A."/>
            <person name="Palaniappan K."/>
            <person name="Land M."/>
            <person name="Hauser L."/>
            <person name="Chang Y.-J."/>
            <person name="Jeffries C.D."/>
            <person name="Chain P."/>
            <person name="Rohde M."/>
            <person name="Goeker M."/>
            <person name="Bristow J."/>
            <person name="Eisen J.A."/>
            <person name="Markowitz V."/>
            <person name="Hugenholtz P."/>
            <person name="Kyrpides N.C."/>
            <person name="Klenk H.-P."/>
            <person name="Lapidus A."/>
        </authorList>
    </citation>
    <scope>NUCLEOTIDE SEQUENCE [LARGE SCALE GENOMIC DNA]</scope>
    <source>
        <strain evidence="2">DSM 15894 / CECT 5975 / LMG 20990 / XIL07</strain>
    </source>
</reference>
<dbReference type="STRING" id="446471.Xcel_2871"/>
<gene>
    <name evidence="1" type="ordered locus">Xcel_2871</name>
</gene>
<dbReference type="Proteomes" id="UP000002255">
    <property type="component" value="Chromosome"/>
</dbReference>
<dbReference type="RefSeq" id="WP_012879626.1">
    <property type="nucleotide sequence ID" value="NC_013530.1"/>
</dbReference>
<dbReference type="SUPFAM" id="SSF117987">
    <property type="entry name" value="CRISPR-associated protein"/>
    <property type="match status" value="1"/>
</dbReference>
<name>D1BYL2_XYLCX</name>
<proteinExistence type="predicted"/>
<protein>
    <recommendedName>
        <fullName evidence="3">CRISPR-associated protein, Cse3 family</fullName>
    </recommendedName>
</protein>
<dbReference type="AlphaFoldDB" id="D1BYL2"/>
<keyword evidence="2" id="KW-1185">Reference proteome</keyword>
<dbReference type="HOGENOM" id="CLU_1229520_0_0_11"/>
<dbReference type="EMBL" id="CP001821">
    <property type="protein sequence ID" value="ACZ31884.1"/>
    <property type="molecule type" value="Genomic_DNA"/>
</dbReference>
<evidence type="ECO:0000313" key="1">
    <source>
        <dbReference type="EMBL" id="ACZ31884.1"/>
    </source>
</evidence>
<reference evidence="2" key="1">
    <citation type="submission" date="2009-11" db="EMBL/GenBank/DDBJ databases">
        <title>The complete chromosome of Xylanimonas cellulosilytica DSM 15894.</title>
        <authorList>
            <consortium name="US DOE Joint Genome Institute (JGI-PGF)"/>
            <person name="Lucas S."/>
            <person name="Copeland A."/>
            <person name="Lapidus A."/>
            <person name="Glavina del Rio T."/>
            <person name="Dalin E."/>
            <person name="Tice H."/>
            <person name="Bruce D."/>
            <person name="Goodwin L."/>
            <person name="Pitluck S."/>
            <person name="Kyrpides N."/>
            <person name="Mavromatis K."/>
            <person name="Ivanova N."/>
            <person name="Mikhailova N."/>
            <person name="Foster B."/>
            <person name="Clum A."/>
            <person name="Brettin T."/>
            <person name="Detter J.C."/>
            <person name="Han C."/>
            <person name="Larimer F."/>
            <person name="Land M."/>
            <person name="Hauser L."/>
            <person name="Markowitz V."/>
            <person name="Cheng J.F."/>
            <person name="Hugenholtz P."/>
            <person name="Woyke T."/>
            <person name="Wu D."/>
            <person name="Gehrich-Schroeter G."/>
            <person name="Schneider S."/>
            <person name="Pukall S.R."/>
            <person name="Klenk H.P."/>
            <person name="Eisen J.A."/>
        </authorList>
    </citation>
    <scope>NUCLEOTIDE SEQUENCE [LARGE SCALE GENOMIC DNA]</scope>
    <source>
        <strain evidence="2">DSM 15894 / CECT 5975 / LMG 20990 / XIL07</strain>
    </source>
</reference>
<evidence type="ECO:0000313" key="2">
    <source>
        <dbReference type="Proteomes" id="UP000002255"/>
    </source>
</evidence>